<reference evidence="1" key="1">
    <citation type="submission" date="2014-11" db="EMBL/GenBank/DDBJ databases">
        <authorList>
            <person name="Amaro Gonzalez C."/>
        </authorList>
    </citation>
    <scope>NUCLEOTIDE SEQUENCE</scope>
</reference>
<proteinExistence type="predicted"/>
<organism evidence="1">
    <name type="scientific">Anguilla anguilla</name>
    <name type="common">European freshwater eel</name>
    <name type="synonym">Muraena anguilla</name>
    <dbReference type="NCBI Taxonomy" id="7936"/>
    <lineage>
        <taxon>Eukaryota</taxon>
        <taxon>Metazoa</taxon>
        <taxon>Chordata</taxon>
        <taxon>Craniata</taxon>
        <taxon>Vertebrata</taxon>
        <taxon>Euteleostomi</taxon>
        <taxon>Actinopterygii</taxon>
        <taxon>Neopterygii</taxon>
        <taxon>Teleostei</taxon>
        <taxon>Anguilliformes</taxon>
        <taxon>Anguillidae</taxon>
        <taxon>Anguilla</taxon>
    </lineage>
</organism>
<reference evidence="1" key="2">
    <citation type="journal article" date="2015" name="Fish Shellfish Immunol.">
        <title>Early steps in the European eel (Anguilla anguilla)-Vibrio vulnificus interaction in the gills: Role of the RtxA13 toxin.</title>
        <authorList>
            <person name="Callol A."/>
            <person name="Pajuelo D."/>
            <person name="Ebbesson L."/>
            <person name="Teles M."/>
            <person name="MacKenzie S."/>
            <person name="Amaro C."/>
        </authorList>
    </citation>
    <scope>NUCLEOTIDE SEQUENCE</scope>
</reference>
<name>A0A0E9W7U0_ANGAN</name>
<dbReference type="EMBL" id="GBXM01022155">
    <property type="protein sequence ID" value="JAH86422.1"/>
    <property type="molecule type" value="Transcribed_RNA"/>
</dbReference>
<protein>
    <submittedName>
        <fullName evidence="1">Uncharacterized protein</fullName>
    </submittedName>
</protein>
<sequence>MADMNLGTVIPTLPMLSKFSTDWPHGEAISVNCDLKLVSQGPTP</sequence>
<evidence type="ECO:0000313" key="1">
    <source>
        <dbReference type="EMBL" id="JAH86422.1"/>
    </source>
</evidence>
<accession>A0A0E9W7U0</accession>
<dbReference type="AlphaFoldDB" id="A0A0E9W7U0"/>